<dbReference type="AlphaFoldDB" id="A0A1Y2B1K7"/>
<evidence type="ECO:0000313" key="2">
    <source>
        <dbReference type="EMBL" id="ORY28440.1"/>
    </source>
</evidence>
<proteinExistence type="predicted"/>
<evidence type="ECO:0000313" key="3">
    <source>
        <dbReference type="Proteomes" id="UP000193642"/>
    </source>
</evidence>
<reference evidence="2 3" key="1">
    <citation type="submission" date="2016-07" db="EMBL/GenBank/DDBJ databases">
        <title>Pervasive Adenine N6-methylation of Active Genes in Fungi.</title>
        <authorList>
            <consortium name="DOE Joint Genome Institute"/>
            <person name="Mondo S.J."/>
            <person name="Dannebaum R.O."/>
            <person name="Kuo R.C."/>
            <person name="Labutti K."/>
            <person name="Haridas S."/>
            <person name="Kuo A."/>
            <person name="Salamov A."/>
            <person name="Ahrendt S.R."/>
            <person name="Lipzen A."/>
            <person name="Sullivan W."/>
            <person name="Andreopoulos W.B."/>
            <person name="Clum A."/>
            <person name="Lindquist E."/>
            <person name="Daum C."/>
            <person name="Ramamoorthy G.K."/>
            <person name="Gryganskyi A."/>
            <person name="Culley D."/>
            <person name="Magnuson J.K."/>
            <person name="James T.Y."/>
            <person name="O'Malley M.A."/>
            <person name="Stajich J.E."/>
            <person name="Spatafora J.W."/>
            <person name="Visel A."/>
            <person name="Grigoriev I.V."/>
        </authorList>
    </citation>
    <scope>NUCLEOTIDE SEQUENCE [LARGE SCALE GENOMIC DNA]</scope>
    <source>
        <strain evidence="2 3">JEL800</strain>
    </source>
</reference>
<comment type="caution">
    <text evidence="2">The sequence shown here is derived from an EMBL/GenBank/DDBJ whole genome shotgun (WGS) entry which is preliminary data.</text>
</comment>
<protein>
    <submittedName>
        <fullName evidence="2">Uncharacterized protein</fullName>
    </submittedName>
</protein>
<feature type="compositionally biased region" description="Polar residues" evidence="1">
    <location>
        <begin position="85"/>
        <end position="96"/>
    </location>
</feature>
<name>A0A1Y2B1K7_9FUNG</name>
<feature type="region of interest" description="Disordered" evidence="1">
    <location>
        <begin position="66"/>
        <end position="163"/>
    </location>
</feature>
<evidence type="ECO:0000256" key="1">
    <source>
        <dbReference type="SAM" id="MobiDB-lite"/>
    </source>
</evidence>
<gene>
    <name evidence="2" type="ORF">BCR33DRAFT_725146</name>
</gene>
<keyword evidence="3" id="KW-1185">Reference proteome</keyword>
<organism evidence="2 3">
    <name type="scientific">Rhizoclosmatium globosum</name>
    <dbReference type="NCBI Taxonomy" id="329046"/>
    <lineage>
        <taxon>Eukaryota</taxon>
        <taxon>Fungi</taxon>
        <taxon>Fungi incertae sedis</taxon>
        <taxon>Chytridiomycota</taxon>
        <taxon>Chytridiomycota incertae sedis</taxon>
        <taxon>Chytridiomycetes</taxon>
        <taxon>Chytridiales</taxon>
        <taxon>Chytriomycetaceae</taxon>
        <taxon>Rhizoclosmatium</taxon>
    </lineage>
</organism>
<accession>A0A1Y2B1K7</accession>
<sequence length="163" mass="17771">MNPGYSRFTGSDPDALLHFIVNEAYTTYCSVNNILPVKLVLMLKGIKKSGHSEWFGAHYIPDHLQHRDEPRAGNHGVEFTMPSLLPQNQQNQTPKNSSSSNDGRDDSISPSSDDNTLVDSRSADSRSNSSNSPAKGSDTPPPSVPQATSRPKSSSAKRSRSFK</sequence>
<dbReference type="EMBL" id="MCGO01000095">
    <property type="protein sequence ID" value="ORY28440.1"/>
    <property type="molecule type" value="Genomic_DNA"/>
</dbReference>
<dbReference type="Proteomes" id="UP000193642">
    <property type="component" value="Unassembled WGS sequence"/>
</dbReference>